<dbReference type="EMBL" id="CADCVL010000218">
    <property type="protein sequence ID" value="CAA9478989.1"/>
    <property type="molecule type" value="Genomic_DNA"/>
</dbReference>
<gene>
    <name evidence="2" type="ORF">AVDCRST_MAG65-1332</name>
</gene>
<dbReference type="GO" id="GO:0003755">
    <property type="term" value="F:peptidyl-prolyl cis-trans isomerase activity"/>
    <property type="evidence" value="ECO:0007669"/>
    <property type="project" value="UniProtKB-EC"/>
</dbReference>
<feature type="compositionally biased region" description="Basic residues" evidence="1">
    <location>
        <begin position="1"/>
        <end position="20"/>
    </location>
</feature>
<feature type="compositionally biased region" description="Basic and acidic residues" evidence="1">
    <location>
        <begin position="136"/>
        <end position="151"/>
    </location>
</feature>
<feature type="compositionally biased region" description="Basic and acidic residues" evidence="1">
    <location>
        <begin position="69"/>
        <end position="80"/>
    </location>
</feature>
<feature type="region of interest" description="Disordered" evidence="1">
    <location>
        <begin position="1"/>
        <end position="151"/>
    </location>
</feature>
<proteinExistence type="predicted"/>
<evidence type="ECO:0000313" key="2">
    <source>
        <dbReference type="EMBL" id="CAA9478989.1"/>
    </source>
</evidence>
<evidence type="ECO:0000256" key="1">
    <source>
        <dbReference type="SAM" id="MobiDB-lite"/>
    </source>
</evidence>
<feature type="compositionally biased region" description="Basic and acidic residues" evidence="1">
    <location>
        <begin position="42"/>
        <end position="59"/>
    </location>
</feature>
<protein>
    <submittedName>
        <fullName evidence="2">Peptidyl-prolyl cis-trans isomerase</fullName>
        <ecNumber evidence="2">5.2.1.8</ecNumber>
    </submittedName>
</protein>
<reference evidence="2" key="1">
    <citation type="submission" date="2020-02" db="EMBL/GenBank/DDBJ databases">
        <authorList>
            <person name="Meier V. D."/>
        </authorList>
    </citation>
    <scope>NUCLEOTIDE SEQUENCE</scope>
    <source>
        <strain evidence="2">AVDCRST_MAG65</strain>
    </source>
</reference>
<keyword evidence="2" id="KW-0413">Isomerase</keyword>
<name>A0A6J4RRA0_9ACTN</name>
<accession>A0A6J4RRA0</accession>
<feature type="compositionally biased region" description="Basic residues" evidence="1">
    <location>
        <begin position="32"/>
        <end position="41"/>
    </location>
</feature>
<feature type="non-terminal residue" evidence="2">
    <location>
        <position position="151"/>
    </location>
</feature>
<feature type="non-terminal residue" evidence="2">
    <location>
        <position position="1"/>
    </location>
</feature>
<dbReference type="AlphaFoldDB" id="A0A6J4RRA0"/>
<feature type="compositionally biased region" description="Basic residues" evidence="1">
    <location>
        <begin position="96"/>
        <end position="135"/>
    </location>
</feature>
<organism evidence="2">
    <name type="scientific">uncultured Solirubrobacteraceae bacterium</name>
    <dbReference type="NCBI Taxonomy" id="1162706"/>
    <lineage>
        <taxon>Bacteria</taxon>
        <taxon>Bacillati</taxon>
        <taxon>Actinomycetota</taxon>
        <taxon>Thermoleophilia</taxon>
        <taxon>Solirubrobacterales</taxon>
        <taxon>Solirubrobacteraceae</taxon>
        <taxon>environmental samples</taxon>
    </lineage>
</organism>
<sequence>VHRHFAHQSRRHRVRALRRGRSQDGRELPQARGRRLLRRRRLPPDHQGLHDPGRGSAGDRHRRPRLHLRGRDQPAQDRARGAGHGQRGTKHERLAVLHRHHGRRALARRQAHRVRAGGERHGRRRRARGAAHRRARPAEGPRPDRTRRAWL</sequence>
<dbReference type="EC" id="5.2.1.8" evidence="2"/>